<dbReference type="InterPro" id="IPR003356">
    <property type="entry name" value="DNA_methylase_A-5"/>
</dbReference>
<dbReference type="GO" id="GO:0008170">
    <property type="term" value="F:N-methyltransferase activity"/>
    <property type="evidence" value="ECO:0007669"/>
    <property type="project" value="InterPro"/>
</dbReference>
<keyword evidence="5" id="KW-0680">Restriction system</keyword>
<dbReference type="InterPro" id="IPR002052">
    <property type="entry name" value="DNA_methylase_N6_adenine_CS"/>
</dbReference>
<evidence type="ECO:0000313" key="8">
    <source>
        <dbReference type="Proteomes" id="UP000000332"/>
    </source>
</evidence>
<comment type="similarity">
    <text evidence="1">Belongs to the N(4)/N(6)-methyltransferase family.</text>
</comment>
<organism evidence="7 8">
    <name type="scientific">Brachyspira pilosicoli (strain ATCC BAA-1826 / 95/1000)</name>
    <dbReference type="NCBI Taxonomy" id="759914"/>
    <lineage>
        <taxon>Bacteria</taxon>
        <taxon>Pseudomonadati</taxon>
        <taxon>Spirochaetota</taxon>
        <taxon>Spirochaetia</taxon>
        <taxon>Brachyspirales</taxon>
        <taxon>Brachyspiraceae</taxon>
        <taxon>Brachyspira</taxon>
    </lineage>
</organism>
<dbReference type="eggNOG" id="COG0827">
    <property type="taxonomic scope" value="Bacteria"/>
</dbReference>
<evidence type="ECO:0000256" key="2">
    <source>
        <dbReference type="ARBA" id="ARBA00022603"/>
    </source>
</evidence>
<keyword evidence="4" id="KW-0949">S-adenosyl-L-methionine</keyword>
<dbReference type="EMBL" id="CP002025">
    <property type="protein sequence ID" value="ADK30080.1"/>
    <property type="molecule type" value="Genomic_DNA"/>
</dbReference>
<evidence type="ECO:0000313" key="7">
    <source>
        <dbReference type="EMBL" id="ADK30080.1"/>
    </source>
</evidence>
<dbReference type="GO" id="GO:0032259">
    <property type="term" value="P:methylation"/>
    <property type="evidence" value="ECO:0007669"/>
    <property type="project" value="UniProtKB-KW"/>
</dbReference>
<name>D8I9W3_BRAP9</name>
<dbReference type="InterPro" id="IPR029063">
    <property type="entry name" value="SAM-dependent_MTases_sf"/>
</dbReference>
<dbReference type="GO" id="GO:0003677">
    <property type="term" value="F:DNA binding"/>
    <property type="evidence" value="ECO:0007669"/>
    <property type="project" value="InterPro"/>
</dbReference>
<dbReference type="Pfam" id="PF02384">
    <property type="entry name" value="N6_Mtase"/>
    <property type="match status" value="1"/>
</dbReference>
<keyword evidence="8" id="KW-1185">Reference proteome</keyword>
<dbReference type="Gene3D" id="3.40.50.150">
    <property type="entry name" value="Vaccinia Virus protein VP39"/>
    <property type="match status" value="1"/>
</dbReference>
<evidence type="ECO:0000256" key="3">
    <source>
        <dbReference type="ARBA" id="ARBA00022679"/>
    </source>
</evidence>
<dbReference type="CDD" id="cd02440">
    <property type="entry name" value="AdoMet_MTases"/>
    <property type="match status" value="1"/>
</dbReference>
<dbReference type="STRING" id="759914.BP951000_0071"/>
<dbReference type="InParanoid" id="D8I9W3"/>
<dbReference type="GO" id="GO:0009307">
    <property type="term" value="P:DNA restriction-modification system"/>
    <property type="evidence" value="ECO:0007669"/>
    <property type="project" value="UniProtKB-KW"/>
</dbReference>
<dbReference type="InterPro" id="IPR050953">
    <property type="entry name" value="N4_N6_ade-DNA_methylase"/>
</dbReference>
<gene>
    <name evidence="7" type="ordered locus">BP951000_0071</name>
</gene>
<dbReference type="KEGG" id="bpo:BP951000_0071"/>
<proteinExistence type="inferred from homology"/>
<evidence type="ECO:0000256" key="1">
    <source>
        <dbReference type="ARBA" id="ARBA00006594"/>
    </source>
</evidence>
<dbReference type="AlphaFoldDB" id="D8I9W3"/>
<protein>
    <submittedName>
        <fullName evidence="7">Modification methylase, BsuBI</fullName>
    </submittedName>
</protein>
<evidence type="ECO:0000256" key="5">
    <source>
        <dbReference type="ARBA" id="ARBA00022747"/>
    </source>
</evidence>
<keyword evidence="2 7" id="KW-0489">Methyltransferase</keyword>
<keyword evidence="3" id="KW-0808">Transferase</keyword>
<evidence type="ECO:0000259" key="6">
    <source>
        <dbReference type="Pfam" id="PF02384"/>
    </source>
</evidence>
<accession>D8I9W3</accession>
<dbReference type="Proteomes" id="UP000000332">
    <property type="component" value="Chromosome"/>
</dbReference>
<feature type="domain" description="DNA methylase adenine-specific" evidence="6">
    <location>
        <begin position="17"/>
        <end position="230"/>
    </location>
</feature>
<sequence length="406" mass="47066">MMIKEYTKESIDYLKNTNIEKRKKLGQYFTPKSIRDLLLKELINISEKKDNVKILDPACGSGEFLLSCREYFKNAHMHGFDIDESLVSISKKLINNADIKCLDTLKFDTDKSIKYDYIIGNPPYFEFKLDKEQKSRFKDIINGRVNIFSLFIKIGLELLNDDGYLAYVVPPSMNNGAFFSKLREYIINNSSIEYLHIVDGSDNFYMANQKVMLLILKKTNNKKNKKYIFSKNDITIFTEDKLFLNKAYKDTISLKEIGYSVKTGSIAWNKYKENLTETKNNAIPLIYSSNIVNGKIVIPNKRKLQYIKNISEDLIIKEEVIAVNRITGSHKNINIKSAIVKEREFVCENHVNIIYPLKNYNKNYSLEDIYNALNDETNIKVLSLITGNTQVSKTELERLLPIKIKK</sequence>
<dbReference type="GO" id="GO:0009007">
    <property type="term" value="F:site-specific DNA-methyltransferase (adenine-specific) activity"/>
    <property type="evidence" value="ECO:0007669"/>
    <property type="project" value="UniProtKB-EC"/>
</dbReference>
<dbReference type="PROSITE" id="PS00092">
    <property type="entry name" value="N6_MTASE"/>
    <property type="match status" value="1"/>
</dbReference>
<evidence type="ECO:0000256" key="4">
    <source>
        <dbReference type="ARBA" id="ARBA00022691"/>
    </source>
</evidence>
<dbReference type="PRINTS" id="PR00507">
    <property type="entry name" value="N12N6MTFRASE"/>
</dbReference>
<dbReference type="PANTHER" id="PTHR33841">
    <property type="entry name" value="DNA METHYLTRANSFERASE YEEA-RELATED"/>
    <property type="match status" value="1"/>
</dbReference>
<dbReference type="PANTHER" id="PTHR33841:SF5">
    <property type="entry name" value="DNA METHYLASE (MODIFICATION METHYLASE) (METHYLTRANSFERASE)-RELATED"/>
    <property type="match status" value="1"/>
</dbReference>
<dbReference type="SUPFAM" id="SSF53335">
    <property type="entry name" value="S-adenosyl-L-methionine-dependent methyltransferases"/>
    <property type="match status" value="1"/>
</dbReference>
<dbReference type="HOGENOM" id="CLU_682606_0_0_12"/>
<reference evidence="7 8" key="1">
    <citation type="journal article" date="2010" name="PLoS ONE">
        <title>The complete genome sequence of the pathogenic intestinal spirochete Brachyspira pilosicoli and comparison with other Brachyspira genomes.</title>
        <authorList>
            <person name="Wanchanthuek P."/>
            <person name="Bellgard M.I."/>
            <person name="La T."/>
            <person name="Ryan K."/>
            <person name="Moolhuijzen P."/>
            <person name="Chapman B."/>
            <person name="Black M."/>
            <person name="Schibeci D."/>
            <person name="Hunter A."/>
            <person name="Barrero R."/>
            <person name="Phillips N.D."/>
            <person name="Hampson D.J."/>
        </authorList>
    </citation>
    <scope>NUCLEOTIDE SEQUENCE [LARGE SCALE GENOMIC DNA]</scope>
    <source>
        <strain evidence="8">ATCC BAA-1826 / 95/1000</strain>
    </source>
</reference>